<dbReference type="AlphaFoldDB" id="A0A9X2H791"/>
<dbReference type="EMBL" id="JALHBS010000104">
    <property type="protein sequence ID" value="MCP3056647.1"/>
    <property type="molecule type" value="Genomic_DNA"/>
</dbReference>
<dbReference type="Pfam" id="PF02687">
    <property type="entry name" value="FtsX"/>
    <property type="match status" value="2"/>
</dbReference>
<keyword evidence="5 7" id="KW-1133">Transmembrane helix</keyword>
<gene>
    <name evidence="9" type="ORF">MJ956_16055</name>
</gene>
<feature type="transmembrane region" description="Helical" evidence="7">
    <location>
        <begin position="311"/>
        <end position="336"/>
    </location>
</feature>
<evidence type="ECO:0000259" key="8">
    <source>
        <dbReference type="Pfam" id="PF02687"/>
    </source>
</evidence>
<dbReference type="GO" id="GO:0098797">
    <property type="term" value="C:plasma membrane protein complex"/>
    <property type="evidence" value="ECO:0007669"/>
    <property type="project" value="TreeGrafter"/>
</dbReference>
<feature type="domain" description="ABC3 transporter permease C-terminal" evidence="8">
    <location>
        <begin position="662"/>
        <end position="777"/>
    </location>
</feature>
<comment type="similarity">
    <text evidence="2">Belongs to the ABC-4 integral membrane protein family. LolC/E subfamily.</text>
</comment>
<protein>
    <submittedName>
        <fullName evidence="9">ABC transporter permease</fullName>
    </submittedName>
</protein>
<dbReference type="InterPro" id="IPR003838">
    <property type="entry name" value="ABC3_permease_C"/>
</dbReference>
<dbReference type="Proteomes" id="UP001155220">
    <property type="component" value="Unassembled WGS sequence"/>
</dbReference>
<evidence type="ECO:0000256" key="7">
    <source>
        <dbReference type="SAM" id="Phobius"/>
    </source>
</evidence>
<comment type="caution">
    <text evidence="9">The sequence shown here is derived from an EMBL/GenBank/DDBJ whole genome shotgun (WGS) entry which is preliminary data.</text>
</comment>
<dbReference type="InterPro" id="IPR051447">
    <property type="entry name" value="Lipoprotein-release_system"/>
</dbReference>
<sequence>MSALDRKLLRDLYRLWAQGLAVALVMACGVMTIIIAVGAYRSLLVTRDAYYERYSFAHVFAEANRAPIALGQSIAAIGGVAAFEMRISRTILLDLDNVREPATGRVVSIPDRRASRVNRLVIRSGTLPQPDRPEEVAVNEDFAMAHGFRVGDEFSAILNGRKERLRITGTVLSPEFIYSFGPGDIVPDPRRFAILYMTRHVLAPLFDRDGAFNDVAVRLLPGANEAAVIATVDRLLRPYGGTSAYGRKDQPSHAFLDAELTELSAMARIIPPIFLIVSAFLINIVLSRLIALEREQIGLLKALGYFSHTIAWHYAKLVIAISAVGIAIGSVAGTWLGQGLTRLYGNFFSFPFLIFQSSLDLYVLAAGISLAAALIGAMKAIMSVLALEPAIAMQPPPPSRYRHHFMEQFGLLRIFSRLTVMAIRHLVHRPLRAAATSFGIALAVALLITALFATDSVNFMIDTIYFRSDRQHASLTFAEERPPSVMSTVGHLPGILMAEPYRSLPVVLRHGSFSRRLAITGKQAGATLSRVLDENFEPVILPKHGLAISERVATIFGLARGQTVTVEVLSGRRAVVDVRISAVIRNYLGLAVFMDLDALRRLAGEGPRIGGAHLAIDTRAVDRLYSAVKNTPTIASISLQTLSREKFRETIQRNIAIMMTLYLTLAVIIAFGVIYNSARIQLSERARELASLRVLGFTRGEVSQVLLVEMAIIVLFAQPLGWGLGAGFAMLFARGFESDLFQLPIVLEAHTFAKASLVILTAAVISAFIVRRRVNRLDLIRVLKTRD</sequence>
<keyword evidence="10" id="KW-1185">Reference proteome</keyword>
<feature type="transmembrane region" description="Helical" evidence="7">
    <location>
        <begin position="655"/>
        <end position="675"/>
    </location>
</feature>
<feature type="transmembrane region" description="Helical" evidence="7">
    <location>
        <begin position="705"/>
        <end position="732"/>
    </location>
</feature>
<dbReference type="GO" id="GO:0044874">
    <property type="term" value="P:lipoprotein localization to outer membrane"/>
    <property type="evidence" value="ECO:0007669"/>
    <property type="project" value="TreeGrafter"/>
</dbReference>
<accession>A0A9X2H791</accession>
<dbReference type="PANTHER" id="PTHR30489">
    <property type="entry name" value="LIPOPROTEIN-RELEASING SYSTEM TRANSMEMBRANE PROTEIN LOLE"/>
    <property type="match status" value="1"/>
</dbReference>
<dbReference type="RefSeq" id="WP_253965451.1">
    <property type="nucleotide sequence ID" value="NZ_JALHBS010000104.1"/>
</dbReference>
<feature type="transmembrane region" description="Helical" evidence="7">
    <location>
        <begin position="20"/>
        <end position="40"/>
    </location>
</feature>
<evidence type="ECO:0000256" key="1">
    <source>
        <dbReference type="ARBA" id="ARBA00004651"/>
    </source>
</evidence>
<proteinExistence type="inferred from homology"/>
<dbReference type="PROSITE" id="PS51257">
    <property type="entry name" value="PROKAR_LIPOPROTEIN"/>
    <property type="match status" value="1"/>
</dbReference>
<keyword evidence="3" id="KW-1003">Cell membrane</keyword>
<evidence type="ECO:0000313" key="9">
    <source>
        <dbReference type="EMBL" id="MCP3056647.1"/>
    </source>
</evidence>
<evidence type="ECO:0000256" key="3">
    <source>
        <dbReference type="ARBA" id="ARBA00022475"/>
    </source>
</evidence>
<reference evidence="9" key="1">
    <citation type="submission" date="2022-03" db="EMBL/GenBank/DDBJ databases">
        <title>Aurantimonas Liuensis sp. Nov., isolated from the hadal seawater of the Mariana Trench.</title>
        <authorList>
            <person name="Liu R."/>
        </authorList>
    </citation>
    <scope>NUCLEOTIDE SEQUENCE</scope>
    <source>
        <strain evidence="9">LRZ36</strain>
    </source>
</reference>
<evidence type="ECO:0000313" key="10">
    <source>
        <dbReference type="Proteomes" id="UP001155220"/>
    </source>
</evidence>
<dbReference type="PANTHER" id="PTHR30489:SF0">
    <property type="entry name" value="LIPOPROTEIN-RELEASING SYSTEM TRANSMEMBRANE PROTEIN LOLE"/>
    <property type="match status" value="1"/>
</dbReference>
<feature type="transmembrane region" description="Helical" evidence="7">
    <location>
        <begin position="431"/>
        <end position="453"/>
    </location>
</feature>
<evidence type="ECO:0000256" key="6">
    <source>
        <dbReference type="ARBA" id="ARBA00023136"/>
    </source>
</evidence>
<name>A0A9X2H791_9HYPH</name>
<feature type="domain" description="ABC3 transporter permease C-terminal" evidence="8">
    <location>
        <begin position="271"/>
        <end position="385"/>
    </location>
</feature>
<evidence type="ECO:0000256" key="2">
    <source>
        <dbReference type="ARBA" id="ARBA00005236"/>
    </source>
</evidence>
<keyword evidence="6 7" id="KW-0472">Membrane</keyword>
<evidence type="ECO:0000256" key="4">
    <source>
        <dbReference type="ARBA" id="ARBA00022692"/>
    </source>
</evidence>
<feature type="transmembrane region" description="Helical" evidence="7">
    <location>
        <begin position="273"/>
        <end position="291"/>
    </location>
</feature>
<keyword evidence="4 7" id="KW-0812">Transmembrane</keyword>
<comment type="subcellular location">
    <subcellularLocation>
        <location evidence="1">Cell membrane</location>
        <topology evidence="1">Multi-pass membrane protein</topology>
    </subcellularLocation>
</comment>
<feature type="transmembrane region" description="Helical" evidence="7">
    <location>
        <begin position="752"/>
        <end position="770"/>
    </location>
</feature>
<organism evidence="9 10">
    <name type="scientific">Aurantimonas marianensis</name>
    <dbReference type="NCBI Taxonomy" id="2920428"/>
    <lineage>
        <taxon>Bacteria</taxon>
        <taxon>Pseudomonadati</taxon>
        <taxon>Pseudomonadota</taxon>
        <taxon>Alphaproteobacteria</taxon>
        <taxon>Hyphomicrobiales</taxon>
        <taxon>Aurantimonadaceae</taxon>
        <taxon>Aurantimonas</taxon>
    </lineage>
</organism>
<evidence type="ECO:0000256" key="5">
    <source>
        <dbReference type="ARBA" id="ARBA00022989"/>
    </source>
</evidence>